<reference evidence="9 10" key="1">
    <citation type="submission" date="2017-06" db="EMBL/GenBank/DDBJ databases">
        <authorList>
            <person name="Kim H.J."/>
            <person name="Triplett B.A."/>
        </authorList>
    </citation>
    <scope>NUCLEOTIDE SEQUENCE [LARGE SCALE GENOMIC DNA]</scope>
    <source>
        <strain evidence="9 10">DSM 19307</strain>
    </source>
</reference>
<dbReference type="GO" id="GO:0009279">
    <property type="term" value="C:cell outer membrane"/>
    <property type="evidence" value="ECO:0007669"/>
    <property type="project" value="UniProtKB-SubCell"/>
</dbReference>
<evidence type="ECO:0000256" key="5">
    <source>
        <dbReference type="ARBA" id="ARBA00022692"/>
    </source>
</evidence>
<comment type="similarity">
    <text evidence="2">Belongs to the outer membrane factor (OMF) (TC 1.B.17) family.</text>
</comment>
<dbReference type="SUPFAM" id="SSF56954">
    <property type="entry name" value="Outer membrane efflux proteins (OEP)"/>
    <property type="match status" value="1"/>
</dbReference>
<feature type="chain" id="PRO_5012421493" evidence="8">
    <location>
        <begin position="19"/>
        <end position="458"/>
    </location>
</feature>
<keyword evidence="8" id="KW-0732">Signal</keyword>
<keyword evidence="7" id="KW-0998">Cell outer membrane</keyword>
<dbReference type="InterPro" id="IPR003423">
    <property type="entry name" value="OMP_efflux"/>
</dbReference>
<evidence type="ECO:0000256" key="7">
    <source>
        <dbReference type="ARBA" id="ARBA00023237"/>
    </source>
</evidence>
<name>A0A239LMV1_EKHLU</name>
<dbReference type="GO" id="GO:0015288">
    <property type="term" value="F:porin activity"/>
    <property type="evidence" value="ECO:0007669"/>
    <property type="project" value="TreeGrafter"/>
</dbReference>
<protein>
    <submittedName>
        <fullName evidence="9">Outer membrane protein TolC</fullName>
    </submittedName>
</protein>
<keyword evidence="4" id="KW-1134">Transmembrane beta strand</keyword>
<evidence type="ECO:0000256" key="4">
    <source>
        <dbReference type="ARBA" id="ARBA00022452"/>
    </source>
</evidence>
<comment type="subcellular location">
    <subcellularLocation>
        <location evidence="1">Cell outer membrane</location>
    </subcellularLocation>
</comment>
<dbReference type="InterPro" id="IPR051906">
    <property type="entry name" value="TolC-like"/>
</dbReference>
<organism evidence="9 10">
    <name type="scientific">Ekhidna lutea</name>
    <dbReference type="NCBI Taxonomy" id="447679"/>
    <lineage>
        <taxon>Bacteria</taxon>
        <taxon>Pseudomonadati</taxon>
        <taxon>Bacteroidota</taxon>
        <taxon>Cytophagia</taxon>
        <taxon>Cytophagales</taxon>
        <taxon>Reichenbachiellaceae</taxon>
        <taxon>Ekhidna</taxon>
    </lineage>
</organism>
<dbReference type="Proteomes" id="UP000198393">
    <property type="component" value="Unassembled WGS sequence"/>
</dbReference>
<evidence type="ECO:0000256" key="6">
    <source>
        <dbReference type="ARBA" id="ARBA00023136"/>
    </source>
</evidence>
<gene>
    <name evidence="9" type="ORF">SAMN05421640_3338</name>
</gene>
<dbReference type="Pfam" id="PF02321">
    <property type="entry name" value="OEP"/>
    <property type="match status" value="1"/>
</dbReference>
<dbReference type="Gene3D" id="1.20.1600.10">
    <property type="entry name" value="Outer membrane efflux proteins (OEP)"/>
    <property type="match status" value="1"/>
</dbReference>
<evidence type="ECO:0000313" key="9">
    <source>
        <dbReference type="EMBL" id="SNT30924.1"/>
    </source>
</evidence>
<feature type="signal peptide" evidence="8">
    <location>
        <begin position="1"/>
        <end position="18"/>
    </location>
</feature>
<dbReference type="RefSeq" id="WP_089357999.1">
    <property type="nucleotide sequence ID" value="NZ_FZPD01000005.1"/>
</dbReference>
<evidence type="ECO:0000313" key="10">
    <source>
        <dbReference type="Proteomes" id="UP000198393"/>
    </source>
</evidence>
<dbReference type="EMBL" id="FZPD01000005">
    <property type="protein sequence ID" value="SNT30924.1"/>
    <property type="molecule type" value="Genomic_DNA"/>
</dbReference>
<dbReference type="PANTHER" id="PTHR30026">
    <property type="entry name" value="OUTER MEMBRANE PROTEIN TOLC"/>
    <property type="match status" value="1"/>
</dbReference>
<dbReference type="GO" id="GO:1990281">
    <property type="term" value="C:efflux pump complex"/>
    <property type="evidence" value="ECO:0007669"/>
    <property type="project" value="TreeGrafter"/>
</dbReference>
<dbReference type="PANTHER" id="PTHR30026:SF20">
    <property type="entry name" value="OUTER MEMBRANE PROTEIN TOLC"/>
    <property type="match status" value="1"/>
</dbReference>
<evidence type="ECO:0000256" key="3">
    <source>
        <dbReference type="ARBA" id="ARBA00022448"/>
    </source>
</evidence>
<accession>A0A239LMV1</accession>
<dbReference type="GO" id="GO:0015562">
    <property type="term" value="F:efflux transmembrane transporter activity"/>
    <property type="evidence" value="ECO:0007669"/>
    <property type="project" value="InterPro"/>
</dbReference>
<dbReference type="OrthoDB" id="9771205at2"/>
<keyword evidence="10" id="KW-1185">Reference proteome</keyword>
<evidence type="ECO:0000256" key="1">
    <source>
        <dbReference type="ARBA" id="ARBA00004442"/>
    </source>
</evidence>
<keyword evidence="5" id="KW-0812">Transmembrane</keyword>
<sequence>MKYLILSISLLSALSIHAQEPLSLSDAIQIGLERNYGIRIEHRNVQVAENNNTWGEAGRLPTVNLTLQSQNSVRNQQSDNLFFGGQLFPGFELNNQQTYGMTPGVTVTWNIFQGNRAIISKRRLDQLHAESEQNAEVVVANTIQSIILGYYLAVLEQQRLSEFKKQLSLSGDKFEYIQTKYDLGGAVTSDKLLEENNYLTDSASVLNQQLALNNAFRNLNLLLAKDDINTKYLLTDSLAIEDITYAYDDLVDAAFNQNVDLKKIYISQAILGANTALQESSRYPTVSLNGGYNWNRNVSNLTDARYSGPNPDYQNPPEPLVSKTGTYFANFTVSFTLFDGNRINRAIKNAMVQEDIGNIRIDQLKKNVERDLATAYDQYLVRKQLLAINERRREAAEINLQNSEEKFRNGSINSFDYRDVQNNYLSAAILELQATYNLIDSKVSLMRLTGGLVRAYNP</sequence>
<proteinExistence type="inferred from homology"/>
<keyword evidence="3" id="KW-0813">Transport</keyword>
<evidence type="ECO:0000256" key="2">
    <source>
        <dbReference type="ARBA" id="ARBA00007613"/>
    </source>
</evidence>
<keyword evidence="6" id="KW-0472">Membrane</keyword>
<dbReference type="AlphaFoldDB" id="A0A239LMV1"/>
<evidence type="ECO:0000256" key="8">
    <source>
        <dbReference type="SAM" id="SignalP"/>
    </source>
</evidence>